<evidence type="ECO:0000256" key="1">
    <source>
        <dbReference type="ARBA" id="ARBA00004370"/>
    </source>
</evidence>
<dbReference type="InterPro" id="IPR023408">
    <property type="entry name" value="MscS_beta-dom_sf"/>
</dbReference>
<feature type="domain" description="Mechanosensitive ion channel MscS" evidence="6">
    <location>
        <begin position="189"/>
        <end position="254"/>
    </location>
</feature>
<evidence type="ECO:0000256" key="5">
    <source>
        <dbReference type="SAM" id="Phobius"/>
    </source>
</evidence>
<keyword evidence="8" id="KW-1185">Reference proteome</keyword>
<evidence type="ECO:0000256" key="4">
    <source>
        <dbReference type="ARBA" id="ARBA00023136"/>
    </source>
</evidence>
<comment type="subcellular location">
    <subcellularLocation>
        <location evidence="1">Membrane</location>
    </subcellularLocation>
</comment>
<dbReference type="InterPro" id="IPR010920">
    <property type="entry name" value="LSM_dom_sf"/>
</dbReference>
<keyword evidence="3 5" id="KW-1133">Transmembrane helix</keyword>
<dbReference type="AlphaFoldDB" id="A0A2T4YQC9"/>
<feature type="transmembrane region" description="Helical" evidence="5">
    <location>
        <begin position="139"/>
        <end position="160"/>
    </location>
</feature>
<dbReference type="Pfam" id="PF00924">
    <property type="entry name" value="MS_channel_2nd"/>
    <property type="match status" value="1"/>
</dbReference>
<dbReference type="SUPFAM" id="SSF50182">
    <property type="entry name" value="Sm-like ribonucleoproteins"/>
    <property type="match status" value="1"/>
</dbReference>
<dbReference type="PANTHER" id="PTHR30566">
    <property type="entry name" value="YNAI-RELATED MECHANOSENSITIVE ION CHANNEL"/>
    <property type="match status" value="1"/>
</dbReference>
<feature type="transmembrane region" description="Helical" evidence="5">
    <location>
        <begin position="166"/>
        <end position="185"/>
    </location>
</feature>
<feature type="transmembrane region" description="Helical" evidence="5">
    <location>
        <begin position="92"/>
        <end position="112"/>
    </location>
</feature>
<feature type="transmembrane region" description="Helical" evidence="5">
    <location>
        <begin position="62"/>
        <end position="80"/>
    </location>
</feature>
<comment type="caution">
    <text evidence="7">The sequence shown here is derived from an EMBL/GenBank/DDBJ whole genome shotgun (WGS) entry which is preliminary data.</text>
</comment>
<dbReference type="GO" id="GO:0008381">
    <property type="term" value="F:mechanosensitive monoatomic ion channel activity"/>
    <property type="evidence" value="ECO:0007669"/>
    <property type="project" value="UniProtKB-ARBA"/>
</dbReference>
<evidence type="ECO:0000313" key="8">
    <source>
        <dbReference type="Proteomes" id="UP000240996"/>
    </source>
</evidence>
<dbReference type="GO" id="GO:0016020">
    <property type="term" value="C:membrane"/>
    <property type="evidence" value="ECO:0007669"/>
    <property type="project" value="UniProtKB-SubCell"/>
</dbReference>
<organism evidence="7 8">
    <name type="scientific">Sphingomonas aerolata</name>
    <dbReference type="NCBI Taxonomy" id="185951"/>
    <lineage>
        <taxon>Bacteria</taxon>
        <taxon>Pseudomonadati</taxon>
        <taxon>Pseudomonadota</taxon>
        <taxon>Alphaproteobacteria</taxon>
        <taxon>Sphingomonadales</taxon>
        <taxon>Sphingomonadaceae</taxon>
        <taxon>Sphingomonas</taxon>
    </lineage>
</organism>
<dbReference type="RefSeq" id="WP_107932002.1">
    <property type="nucleotide sequence ID" value="NZ_PZZN01000002.1"/>
</dbReference>
<dbReference type="Gene3D" id="2.30.30.60">
    <property type="match status" value="1"/>
</dbReference>
<evidence type="ECO:0000313" key="7">
    <source>
        <dbReference type="EMBL" id="PTM45719.1"/>
    </source>
</evidence>
<dbReference type="Proteomes" id="UP000240996">
    <property type="component" value="Unassembled WGS sequence"/>
</dbReference>
<keyword evidence="2 5" id="KW-0812">Transmembrane</keyword>
<name>A0A2T4YQC9_9SPHN</name>
<protein>
    <submittedName>
        <fullName evidence="7">Small-conductance mechanosensitive channel</fullName>
    </submittedName>
</protein>
<evidence type="ECO:0000259" key="6">
    <source>
        <dbReference type="Pfam" id="PF00924"/>
    </source>
</evidence>
<proteinExistence type="predicted"/>
<evidence type="ECO:0000256" key="2">
    <source>
        <dbReference type="ARBA" id="ARBA00022692"/>
    </source>
</evidence>
<sequence length="361" mass="40326">MRIFRSLHIPPEWVWLESVAVVSAAVLFALVAHWLTMRIAGHAQRRSTAKTDGLVLARVRRPLRAVFVAVSVAFVARILPMDDDIEELWKQILGFLVPALLGWLAVAALRAFQDVIEIRSDITVEDNLRARRKRTRAAILGRIGTFFIIFISVCLMLLSVPGIRSIGVTLMASAGIAGLVVGAAAQPALKNLIAGVQMAFTEPIRLDDVLIVDGEWGRVEQINLTFVVIKIWDERRLVVPVSKFLEQSFQNWTRETSQLMGSVFWYVDPSTDVPRLREKLAEVVKANPRWDGRFFNLQVTDMKADAVELRALMTAKNASVAFDLRCDVREAMLAYITAEMPEAMPRGRLLMAPDPVRGVAS</sequence>
<accession>A0A2T4YQC9</accession>
<dbReference type="InterPro" id="IPR006685">
    <property type="entry name" value="MscS_channel_2nd"/>
</dbReference>
<gene>
    <name evidence="7" type="ORF">C8J24_1947</name>
</gene>
<dbReference type="Gene3D" id="1.10.287.1260">
    <property type="match status" value="1"/>
</dbReference>
<dbReference type="EMBL" id="PZZN01000002">
    <property type="protein sequence ID" value="PTM45719.1"/>
    <property type="molecule type" value="Genomic_DNA"/>
</dbReference>
<reference evidence="7 8" key="1">
    <citation type="submission" date="2018-04" db="EMBL/GenBank/DDBJ databases">
        <title>Genomic Encyclopedia of Type Strains, Phase III (KMG-III): the genomes of soil and plant-associated and newly described type strains.</title>
        <authorList>
            <person name="Whitman W."/>
        </authorList>
    </citation>
    <scope>NUCLEOTIDE SEQUENCE [LARGE SCALE GENOMIC DNA]</scope>
    <source>
        <strain evidence="7 8">NW12</strain>
    </source>
</reference>
<feature type="transmembrane region" description="Helical" evidence="5">
    <location>
        <begin position="20"/>
        <end position="41"/>
    </location>
</feature>
<dbReference type="PANTHER" id="PTHR30566:SF25">
    <property type="entry name" value="INNER MEMBRANE PROTEIN"/>
    <property type="match status" value="1"/>
</dbReference>
<keyword evidence="4 5" id="KW-0472">Membrane</keyword>
<evidence type="ECO:0000256" key="3">
    <source>
        <dbReference type="ARBA" id="ARBA00022989"/>
    </source>
</evidence>